<dbReference type="PANTHER" id="PTHR16515:SF49">
    <property type="entry name" value="GASTRULA ZINC FINGER PROTEIN XLCGF49.1-LIKE-RELATED"/>
    <property type="match status" value="1"/>
</dbReference>
<dbReference type="InterPro" id="IPR036236">
    <property type="entry name" value="Znf_C2H2_sf"/>
</dbReference>
<comment type="caution">
    <text evidence="12">The sequence shown here is derived from an EMBL/GenBank/DDBJ whole genome shotgun (WGS) entry which is preliminary data.</text>
</comment>
<evidence type="ECO:0000313" key="13">
    <source>
        <dbReference type="Proteomes" id="UP001311232"/>
    </source>
</evidence>
<name>A0AAV9RYA4_9TELE</name>
<keyword evidence="5 9" id="KW-0863">Zinc-finger</keyword>
<dbReference type="Proteomes" id="UP001311232">
    <property type="component" value="Unassembled WGS sequence"/>
</dbReference>
<feature type="domain" description="C2H2-type" evidence="11">
    <location>
        <begin position="172"/>
        <end position="199"/>
    </location>
</feature>
<dbReference type="GO" id="GO:0000122">
    <property type="term" value="P:negative regulation of transcription by RNA polymerase II"/>
    <property type="evidence" value="ECO:0007669"/>
    <property type="project" value="UniProtKB-ARBA"/>
</dbReference>
<dbReference type="InterPro" id="IPR013087">
    <property type="entry name" value="Znf_C2H2_type"/>
</dbReference>
<keyword evidence="4" id="KW-0677">Repeat</keyword>
<dbReference type="InterPro" id="IPR050331">
    <property type="entry name" value="Zinc_finger"/>
</dbReference>
<dbReference type="PROSITE" id="PS50157">
    <property type="entry name" value="ZINC_FINGER_C2H2_2"/>
    <property type="match status" value="3"/>
</dbReference>
<reference evidence="12 13" key="1">
    <citation type="submission" date="2021-06" db="EMBL/GenBank/DDBJ databases">
        <authorList>
            <person name="Palmer J.M."/>
        </authorList>
    </citation>
    <scope>NUCLEOTIDE SEQUENCE [LARGE SCALE GENOMIC DNA]</scope>
    <source>
        <strain evidence="12 13">MEX-2019</strain>
        <tissue evidence="12">Muscle</tissue>
    </source>
</reference>
<dbReference type="Gene3D" id="3.30.160.60">
    <property type="entry name" value="Classic Zinc Finger"/>
    <property type="match status" value="4"/>
</dbReference>
<feature type="region of interest" description="Disordered" evidence="10">
    <location>
        <begin position="99"/>
        <end position="139"/>
    </location>
</feature>
<dbReference type="EMBL" id="JAHHUM010001176">
    <property type="protein sequence ID" value="KAK5614048.1"/>
    <property type="molecule type" value="Genomic_DNA"/>
</dbReference>
<evidence type="ECO:0000256" key="3">
    <source>
        <dbReference type="ARBA" id="ARBA00022723"/>
    </source>
</evidence>
<evidence type="ECO:0000256" key="10">
    <source>
        <dbReference type="SAM" id="MobiDB-lite"/>
    </source>
</evidence>
<protein>
    <recommendedName>
        <fullName evidence="11">C2H2-type domain-containing protein</fullName>
    </recommendedName>
</protein>
<evidence type="ECO:0000256" key="6">
    <source>
        <dbReference type="ARBA" id="ARBA00022833"/>
    </source>
</evidence>
<evidence type="ECO:0000256" key="2">
    <source>
        <dbReference type="ARBA" id="ARBA00006991"/>
    </source>
</evidence>
<keyword evidence="8" id="KW-0539">Nucleus</keyword>
<gene>
    <name evidence="12" type="ORF">CRENBAI_011766</name>
</gene>
<comment type="subcellular location">
    <subcellularLocation>
        <location evidence="1">Nucleus</location>
    </subcellularLocation>
</comment>
<evidence type="ECO:0000256" key="5">
    <source>
        <dbReference type="ARBA" id="ARBA00022771"/>
    </source>
</evidence>
<evidence type="ECO:0000313" key="12">
    <source>
        <dbReference type="EMBL" id="KAK5614048.1"/>
    </source>
</evidence>
<accession>A0AAV9RYA4</accession>
<dbReference type="FunFam" id="3.30.160.60:FF:001465">
    <property type="entry name" value="Zinc finger protein 560"/>
    <property type="match status" value="1"/>
</dbReference>
<dbReference type="FunFam" id="3.30.160.60:FF:001155">
    <property type="entry name" value="Zinc finger 30C"/>
    <property type="match status" value="1"/>
</dbReference>
<evidence type="ECO:0000256" key="7">
    <source>
        <dbReference type="ARBA" id="ARBA00023125"/>
    </source>
</evidence>
<dbReference type="FunFam" id="3.30.160.60:FF:000663">
    <property type="entry name" value="Zinc finger protein 45"/>
    <property type="match status" value="1"/>
</dbReference>
<feature type="domain" description="C2H2-type" evidence="11">
    <location>
        <begin position="200"/>
        <end position="227"/>
    </location>
</feature>
<organism evidence="12 13">
    <name type="scientific">Crenichthys baileyi</name>
    <name type="common">White River springfish</name>
    <dbReference type="NCBI Taxonomy" id="28760"/>
    <lineage>
        <taxon>Eukaryota</taxon>
        <taxon>Metazoa</taxon>
        <taxon>Chordata</taxon>
        <taxon>Craniata</taxon>
        <taxon>Vertebrata</taxon>
        <taxon>Euteleostomi</taxon>
        <taxon>Actinopterygii</taxon>
        <taxon>Neopterygii</taxon>
        <taxon>Teleostei</taxon>
        <taxon>Neoteleostei</taxon>
        <taxon>Acanthomorphata</taxon>
        <taxon>Ovalentaria</taxon>
        <taxon>Atherinomorphae</taxon>
        <taxon>Cyprinodontiformes</taxon>
        <taxon>Goodeidae</taxon>
        <taxon>Crenichthys</taxon>
    </lineage>
</organism>
<dbReference type="GO" id="GO:0003677">
    <property type="term" value="F:DNA binding"/>
    <property type="evidence" value="ECO:0007669"/>
    <property type="project" value="UniProtKB-KW"/>
</dbReference>
<feature type="domain" description="C2H2-type" evidence="11">
    <location>
        <begin position="144"/>
        <end position="171"/>
    </location>
</feature>
<keyword evidence="13" id="KW-1185">Reference proteome</keyword>
<evidence type="ECO:0000256" key="4">
    <source>
        <dbReference type="ARBA" id="ARBA00022737"/>
    </source>
</evidence>
<feature type="compositionally biased region" description="Basic and acidic residues" evidence="10">
    <location>
        <begin position="99"/>
        <end position="109"/>
    </location>
</feature>
<dbReference type="GO" id="GO:0008270">
    <property type="term" value="F:zinc ion binding"/>
    <property type="evidence" value="ECO:0007669"/>
    <property type="project" value="UniProtKB-KW"/>
</dbReference>
<keyword evidence="6" id="KW-0862">Zinc</keyword>
<evidence type="ECO:0000259" key="11">
    <source>
        <dbReference type="PROSITE" id="PS50157"/>
    </source>
</evidence>
<dbReference type="AlphaFoldDB" id="A0AAV9RYA4"/>
<keyword evidence="3" id="KW-0479">Metal-binding</keyword>
<dbReference type="Pfam" id="PF00096">
    <property type="entry name" value="zf-C2H2"/>
    <property type="match status" value="3"/>
</dbReference>
<dbReference type="PANTHER" id="PTHR16515">
    <property type="entry name" value="PR DOMAIN ZINC FINGER PROTEIN"/>
    <property type="match status" value="1"/>
</dbReference>
<keyword evidence="7" id="KW-0238">DNA-binding</keyword>
<evidence type="ECO:0000256" key="8">
    <source>
        <dbReference type="ARBA" id="ARBA00023242"/>
    </source>
</evidence>
<proteinExistence type="inferred from homology"/>
<sequence>MAVKDDVFVGGDLQHQHVCRKEEIFMDYQLIKQENYSRLDQKVPEPAQIKEEQEPQWIEEVQNEPEPLHLKEEHKDLCISQDEMQLEVNQETFMVTLINEERDRREAEPNRNQLLSENRRTNSKADISPISESRSRTESGQKSLQCSHCGKTFVCRAKLTSHYRVHTGEKPFVCKMCGKRFRSNNCLKRHGKIHTGEKPLTCEICGKGFSQSCYLSVHLRVHTGEKPYVCETCGSQATLPRAVIPAFTRQRGCIHVNNAGESLIGREP</sequence>
<dbReference type="PROSITE" id="PS00028">
    <property type="entry name" value="ZINC_FINGER_C2H2_1"/>
    <property type="match status" value="3"/>
</dbReference>
<dbReference type="SUPFAM" id="SSF57667">
    <property type="entry name" value="beta-beta-alpha zinc fingers"/>
    <property type="match status" value="2"/>
</dbReference>
<dbReference type="GO" id="GO:0005634">
    <property type="term" value="C:nucleus"/>
    <property type="evidence" value="ECO:0007669"/>
    <property type="project" value="UniProtKB-SubCell"/>
</dbReference>
<evidence type="ECO:0000256" key="9">
    <source>
        <dbReference type="PROSITE-ProRule" id="PRU00042"/>
    </source>
</evidence>
<evidence type="ECO:0000256" key="1">
    <source>
        <dbReference type="ARBA" id="ARBA00004123"/>
    </source>
</evidence>
<comment type="similarity">
    <text evidence="2">Belongs to the krueppel C2H2-type zinc-finger protein family.</text>
</comment>
<dbReference type="SMART" id="SM00355">
    <property type="entry name" value="ZnF_C2H2"/>
    <property type="match status" value="3"/>
</dbReference>